<dbReference type="Gene3D" id="3.90.1150.10">
    <property type="entry name" value="Aspartate Aminotransferase, domain 1"/>
    <property type="match status" value="1"/>
</dbReference>
<accession>A1WH96</accession>
<keyword evidence="2 4" id="KW-0808">Transferase</keyword>
<dbReference type="Proteomes" id="UP000000374">
    <property type="component" value="Chromosome"/>
</dbReference>
<dbReference type="InterPro" id="IPR015422">
    <property type="entry name" value="PyrdxlP-dep_Trfase_small"/>
</dbReference>
<dbReference type="AlphaFoldDB" id="A1WH96"/>
<dbReference type="Pfam" id="PF00202">
    <property type="entry name" value="Aminotran_3"/>
    <property type="match status" value="1"/>
</dbReference>
<dbReference type="HOGENOM" id="CLU_2276256_0_0_4"/>
<keyword evidence="3" id="KW-0663">Pyridoxal phosphate</keyword>
<evidence type="ECO:0000256" key="3">
    <source>
        <dbReference type="ARBA" id="ARBA00022898"/>
    </source>
</evidence>
<dbReference type="GO" id="GO:0009102">
    <property type="term" value="P:biotin biosynthetic process"/>
    <property type="evidence" value="ECO:0007669"/>
    <property type="project" value="TreeGrafter"/>
</dbReference>
<dbReference type="eggNOG" id="COG0161">
    <property type="taxonomic scope" value="Bacteria"/>
</dbReference>
<sequence>MRHRWPGRYLDGISSWWVNLFGHNHPHVKAALAEQLAPLDHVMLAGFTHAPVAQLSERLGALTGLGHAFYGSDGAAATESGLKMSAHHWRNIGRPAKSRLSV</sequence>
<keyword evidence="5" id="KW-1185">Reference proteome</keyword>
<dbReference type="EMBL" id="CP000542">
    <property type="protein sequence ID" value="ABM57003.1"/>
    <property type="molecule type" value="Genomic_DNA"/>
</dbReference>
<gene>
    <name evidence="4" type="ordered locus">Veis_1234</name>
</gene>
<keyword evidence="1 4" id="KW-0032">Aminotransferase</keyword>
<evidence type="ECO:0000313" key="5">
    <source>
        <dbReference type="Proteomes" id="UP000000374"/>
    </source>
</evidence>
<evidence type="ECO:0000256" key="2">
    <source>
        <dbReference type="ARBA" id="ARBA00022679"/>
    </source>
</evidence>
<reference evidence="5" key="1">
    <citation type="submission" date="2006-12" db="EMBL/GenBank/DDBJ databases">
        <title>Complete sequence of chromosome 1 of Verminephrobacter eiseniae EF01-2.</title>
        <authorList>
            <person name="Copeland A."/>
            <person name="Lucas S."/>
            <person name="Lapidus A."/>
            <person name="Barry K."/>
            <person name="Detter J.C."/>
            <person name="Glavina del Rio T."/>
            <person name="Dalin E."/>
            <person name="Tice H."/>
            <person name="Pitluck S."/>
            <person name="Chertkov O."/>
            <person name="Brettin T."/>
            <person name="Bruce D."/>
            <person name="Han C."/>
            <person name="Tapia R."/>
            <person name="Gilna P."/>
            <person name="Schmutz J."/>
            <person name="Larimer F."/>
            <person name="Land M."/>
            <person name="Hauser L."/>
            <person name="Kyrpides N."/>
            <person name="Kim E."/>
            <person name="Stahl D."/>
            <person name="Richardson P."/>
        </authorList>
    </citation>
    <scope>NUCLEOTIDE SEQUENCE [LARGE SCALE GENOMIC DNA]</scope>
    <source>
        <strain evidence="5">EF01-2</strain>
    </source>
</reference>
<evidence type="ECO:0000256" key="1">
    <source>
        <dbReference type="ARBA" id="ARBA00022576"/>
    </source>
</evidence>
<dbReference type="GO" id="GO:0030170">
    <property type="term" value="F:pyridoxal phosphate binding"/>
    <property type="evidence" value="ECO:0007669"/>
    <property type="project" value="InterPro"/>
</dbReference>
<organism evidence="4 5">
    <name type="scientific">Verminephrobacter eiseniae (strain EF01-2)</name>
    <dbReference type="NCBI Taxonomy" id="391735"/>
    <lineage>
        <taxon>Bacteria</taxon>
        <taxon>Pseudomonadati</taxon>
        <taxon>Pseudomonadota</taxon>
        <taxon>Betaproteobacteria</taxon>
        <taxon>Burkholderiales</taxon>
        <taxon>Comamonadaceae</taxon>
        <taxon>Verminephrobacter</taxon>
    </lineage>
</organism>
<dbReference type="InterPro" id="IPR005814">
    <property type="entry name" value="Aminotrans_3"/>
</dbReference>
<dbReference type="STRING" id="391735.Veis_1234"/>
<dbReference type="GO" id="GO:0004015">
    <property type="term" value="F:adenosylmethionine-8-amino-7-oxononanoate transaminase activity"/>
    <property type="evidence" value="ECO:0007669"/>
    <property type="project" value="TreeGrafter"/>
</dbReference>
<dbReference type="KEGG" id="vei:Veis_1234"/>
<dbReference type="PANTHER" id="PTHR42684">
    <property type="entry name" value="ADENOSYLMETHIONINE-8-AMINO-7-OXONONANOATE AMINOTRANSFERASE"/>
    <property type="match status" value="1"/>
</dbReference>
<protein>
    <submittedName>
        <fullName evidence="4">Aminotransferase</fullName>
        <ecNumber evidence="4">2.6.1.-</ecNumber>
    </submittedName>
</protein>
<dbReference type="SUPFAM" id="SSF53383">
    <property type="entry name" value="PLP-dependent transferases"/>
    <property type="match status" value="1"/>
</dbReference>
<evidence type="ECO:0000313" key="4">
    <source>
        <dbReference type="EMBL" id="ABM57003.1"/>
    </source>
</evidence>
<dbReference type="EC" id="2.6.1.-" evidence="4"/>
<proteinExistence type="predicted"/>
<dbReference type="Gene3D" id="3.40.640.10">
    <property type="entry name" value="Type I PLP-dependent aspartate aminotransferase-like (Major domain)"/>
    <property type="match status" value="1"/>
</dbReference>
<name>A1WH96_VEREI</name>
<dbReference type="InterPro" id="IPR015424">
    <property type="entry name" value="PyrdxlP-dep_Trfase"/>
</dbReference>
<dbReference type="PANTHER" id="PTHR42684:SF17">
    <property type="entry name" value="ADENOSYLMETHIONINE-8-AMINO-7-OXONONANOATE AMINOTRANSFERASE"/>
    <property type="match status" value="1"/>
</dbReference>
<dbReference type="InterPro" id="IPR015421">
    <property type="entry name" value="PyrdxlP-dep_Trfase_major"/>
</dbReference>